<evidence type="ECO:0000259" key="1">
    <source>
        <dbReference type="Pfam" id="PF11726"/>
    </source>
</evidence>
<evidence type="ECO:0000313" key="2">
    <source>
        <dbReference type="EMBL" id="TCX69922.1"/>
    </source>
</evidence>
<dbReference type="Pfam" id="PF11726">
    <property type="entry name" value="YagK_YfjJ_C"/>
    <property type="match status" value="1"/>
</dbReference>
<sequence>MQQPQIHSQPSILSAPCFHTVYHEHGRYKIINGGSFVHDGHEYPINSKGSGVRHDILVAMVNELKAVLGLYSRVFLTRFDLHLPEFTSADAGNKYIRQLFKRLRARLESRNNGFSEKIINFAYGWVCEQEKASQPHYHCWIALPHRLVNWFGTPDRGIAGIITEVWMKLTGGKATLVNLSRATKDYPDHYVVHRDNAESLEGPVFWLSYLAKERSKLQTGKGTRNYSTSKLSCKTQNS</sequence>
<dbReference type="AlphaFoldDB" id="A0A483L1P8"/>
<dbReference type="InterPro" id="IPR057271">
    <property type="entry name" value="YagK_YfjJ_C"/>
</dbReference>
<feature type="domain" description="YagK/YfjJ C-terminal" evidence="1">
    <location>
        <begin position="71"/>
        <end position="229"/>
    </location>
</feature>
<organism evidence="2">
    <name type="scientific">Klebsiella pneumoniae</name>
    <dbReference type="NCBI Taxonomy" id="573"/>
    <lineage>
        <taxon>Bacteria</taxon>
        <taxon>Pseudomonadati</taxon>
        <taxon>Pseudomonadota</taxon>
        <taxon>Gammaproteobacteria</taxon>
        <taxon>Enterobacterales</taxon>
        <taxon>Enterobacteriaceae</taxon>
        <taxon>Klebsiella/Raoultella group</taxon>
        <taxon>Klebsiella</taxon>
        <taxon>Klebsiella pneumoniae complex</taxon>
    </lineage>
</organism>
<dbReference type="EMBL" id="SDCM01000027">
    <property type="protein sequence ID" value="TCX69922.1"/>
    <property type="molecule type" value="Genomic_DNA"/>
</dbReference>
<accession>A0A483L1P8</accession>
<dbReference type="RefSeq" id="WP_032442202.1">
    <property type="nucleotide sequence ID" value="NZ_BIHD01000010.1"/>
</dbReference>
<reference evidence="2" key="1">
    <citation type="submission" date="2019-01" db="EMBL/GenBank/DDBJ databases">
        <authorList>
            <person name="Lista F."/>
            <person name="Anselmo A."/>
        </authorList>
    </citation>
    <scope>NUCLEOTIDE SEQUENCE</scope>
    <source>
        <strain evidence="2">10S</strain>
    </source>
</reference>
<protein>
    <submittedName>
        <fullName evidence="2">Inovirus Gp2 family protein</fullName>
    </submittedName>
</protein>
<comment type="caution">
    <text evidence="2">The sequence shown here is derived from an EMBL/GenBank/DDBJ whole genome shotgun (WGS) entry which is preliminary data.</text>
</comment>
<name>A0A483L1P8_KLEPN</name>
<gene>
    <name evidence="2" type="ORF">ETE64_16550</name>
</gene>
<proteinExistence type="predicted"/>